<accession>A0A1D2VH15</accession>
<protein>
    <submittedName>
        <fullName evidence="9">MFS general substrate transporter</fullName>
    </submittedName>
</protein>
<evidence type="ECO:0000256" key="6">
    <source>
        <dbReference type="ARBA" id="ARBA00023136"/>
    </source>
</evidence>
<evidence type="ECO:0000256" key="3">
    <source>
        <dbReference type="ARBA" id="ARBA00022475"/>
    </source>
</evidence>
<dbReference type="InParanoid" id="A0A1D2VH15"/>
<name>A0A1D2VH15_9ASCO</name>
<comment type="similarity">
    <text evidence="7">Belongs to the major facilitator superfamily. Allantoate permease family.</text>
</comment>
<sequence length="513" mass="58880">MLFGNLFHKGNHQQAPGLLENKNDSKDDSKPFIDLSVDLTPEEIARREHWWFKLRIFLWDSADKHPSERWFLFKLDFFLLSSAMLGYFIKTLNQNNIATAYVNGMSEHYNMANISYIIGQIPSNLILHRISARYYLGGLEFIWALLTVVQATADSLTQMYVIRFFIGLTEAGFFPGMEYLIGSWYSPAEINKRASLFACAGIAASMVSGPLQQAVLTGVAKTHKKYKAFQWLFIVDSIISFPIAFYTMAVDPNTPSTTTAPYFTKQDKLIAKERRRRISAQLNTRQKYTLKKIKTFFNTWHIWVFPVLFLAYNNTCTAINQPTFTTWMKYDLGLSPAKYNIYPTALFGAGIGFTIVISYITDYTKNRLNVFFVQAYFICVLIGSALLAHWNIPVGLHWFCYFLIGVPTAWGQPQIFSWVNKLLRYDDMKRNFIVVCTNTLAYVTGAWVPNLVWNTNYQPEYFVGFSYNATLCGLGIIFTVLATYYTNRDAKNGRYYLDEKKEEEVTSSGSSNV</sequence>
<feature type="transmembrane region" description="Helical" evidence="8">
    <location>
        <begin position="431"/>
        <end position="453"/>
    </location>
</feature>
<dbReference type="FunFam" id="1.20.1250.20:FF:000386">
    <property type="entry name" value="MFS general substrate transporter"/>
    <property type="match status" value="1"/>
</dbReference>
<evidence type="ECO:0000256" key="2">
    <source>
        <dbReference type="ARBA" id="ARBA00022448"/>
    </source>
</evidence>
<proteinExistence type="inferred from homology"/>
<feature type="transmembrane region" description="Helical" evidence="8">
    <location>
        <begin position="159"/>
        <end position="182"/>
    </location>
</feature>
<dbReference type="PANTHER" id="PTHR43791:SF39">
    <property type="entry name" value="TRANSPORTER LIZ1_SEO1, PUTATIVE (AFU_ORTHOLOGUE AFUA_3G00980)-RELATED"/>
    <property type="match status" value="1"/>
</dbReference>
<keyword evidence="6 8" id="KW-0472">Membrane</keyword>
<dbReference type="RefSeq" id="XP_020047147.1">
    <property type="nucleotide sequence ID" value="XM_020194584.1"/>
</dbReference>
<dbReference type="AlphaFoldDB" id="A0A1D2VH15"/>
<feature type="transmembrane region" description="Helical" evidence="8">
    <location>
        <begin position="228"/>
        <end position="249"/>
    </location>
</feature>
<keyword evidence="5 8" id="KW-1133">Transmembrane helix</keyword>
<evidence type="ECO:0000256" key="4">
    <source>
        <dbReference type="ARBA" id="ARBA00022692"/>
    </source>
</evidence>
<dbReference type="OrthoDB" id="3639251at2759"/>
<evidence type="ECO:0000256" key="5">
    <source>
        <dbReference type="ARBA" id="ARBA00022989"/>
    </source>
</evidence>
<evidence type="ECO:0000256" key="1">
    <source>
        <dbReference type="ARBA" id="ARBA00004651"/>
    </source>
</evidence>
<keyword evidence="10" id="KW-1185">Reference proteome</keyword>
<dbReference type="GO" id="GO:0022857">
    <property type="term" value="F:transmembrane transporter activity"/>
    <property type="evidence" value="ECO:0007669"/>
    <property type="project" value="InterPro"/>
</dbReference>
<evidence type="ECO:0000256" key="8">
    <source>
        <dbReference type="SAM" id="Phobius"/>
    </source>
</evidence>
<organism evidence="9 10">
    <name type="scientific">Ascoidea rubescens DSM 1968</name>
    <dbReference type="NCBI Taxonomy" id="1344418"/>
    <lineage>
        <taxon>Eukaryota</taxon>
        <taxon>Fungi</taxon>
        <taxon>Dikarya</taxon>
        <taxon>Ascomycota</taxon>
        <taxon>Saccharomycotina</taxon>
        <taxon>Saccharomycetes</taxon>
        <taxon>Ascoideaceae</taxon>
        <taxon>Ascoidea</taxon>
    </lineage>
</organism>
<gene>
    <name evidence="9" type="ORF">ASCRUDRAFT_81200</name>
</gene>
<keyword evidence="4 8" id="KW-0812">Transmembrane</keyword>
<feature type="transmembrane region" description="Helical" evidence="8">
    <location>
        <begin position="341"/>
        <end position="361"/>
    </location>
</feature>
<dbReference type="GO" id="GO:0005886">
    <property type="term" value="C:plasma membrane"/>
    <property type="evidence" value="ECO:0007669"/>
    <property type="project" value="UniProtKB-SubCell"/>
</dbReference>
<feature type="transmembrane region" description="Helical" evidence="8">
    <location>
        <begin position="465"/>
        <end position="485"/>
    </location>
</feature>
<feature type="transmembrane region" description="Helical" evidence="8">
    <location>
        <begin position="71"/>
        <end position="89"/>
    </location>
</feature>
<keyword evidence="2" id="KW-0813">Transport</keyword>
<comment type="subcellular location">
    <subcellularLocation>
        <location evidence="1">Cell membrane</location>
        <topology evidence="1">Multi-pass membrane protein</topology>
    </subcellularLocation>
</comment>
<dbReference type="InterPro" id="IPR011701">
    <property type="entry name" value="MFS"/>
</dbReference>
<dbReference type="InterPro" id="IPR036259">
    <property type="entry name" value="MFS_trans_sf"/>
</dbReference>
<dbReference type="Pfam" id="PF07690">
    <property type="entry name" value="MFS_1"/>
    <property type="match status" value="1"/>
</dbReference>
<feature type="transmembrane region" description="Helical" evidence="8">
    <location>
        <begin position="295"/>
        <end position="312"/>
    </location>
</feature>
<dbReference type="SUPFAM" id="SSF103473">
    <property type="entry name" value="MFS general substrate transporter"/>
    <property type="match status" value="1"/>
</dbReference>
<feature type="transmembrane region" description="Helical" evidence="8">
    <location>
        <begin position="134"/>
        <end position="153"/>
    </location>
</feature>
<dbReference type="GeneID" id="30968220"/>
<dbReference type="Gene3D" id="1.20.1250.20">
    <property type="entry name" value="MFS general substrate transporter like domains"/>
    <property type="match status" value="2"/>
</dbReference>
<reference evidence="10" key="1">
    <citation type="submission" date="2016-05" db="EMBL/GenBank/DDBJ databases">
        <title>Comparative genomics of biotechnologically important yeasts.</title>
        <authorList>
            <consortium name="DOE Joint Genome Institute"/>
            <person name="Riley R."/>
            <person name="Haridas S."/>
            <person name="Wolfe K.H."/>
            <person name="Lopes M.R."/>
            <person name="Hittinger C.T."/>
            <person name="Goker M."/>
            <person name="Salamov A."/>
            <person name="Wisecaver J."/>
            <person name="Long T.M."/>
            <person name="Aerts A.L."/>
            <person name="Barry K."/>
            <person name="Choi C."/>
            <person name="Clum A."/>
            <person name="Coughlan A.Y."/>
            <person name="Deshpande S."/>
            <person name="Douglass A.P."/>
            <person name="Hanson S.J."/>
            <person name="Klenk H.-P."/>
            <person name="Labutti K."/>
            <person name="Lapidus A."/>
            <person name="Lindquist E."/>
            <person name="Lipzen A."/>
            <person name="Meier-Kolthoff J.P."/>
            <person name="Ohm R.A."/>
            <person name="Otillar R.P."/>
            <person name="Pangilinan J."/>
            <person name="Peng Y."/>
            <person name="Rokas A."/>
            <person name="Rosa C.A."/>
            <person name="Scheuner C."/>
            <person name="Sibirny A.A."/>
            <person name="Slot J.C."/>
            <person name="Stielow J.B."/>
            <person name="Sun H."/>
            <person name="Kurtzman C.P."/>
            <person name="Blackwell M."/>
            <person name="Grigoriev I.V."/>
            <person name="Jeffries T.W."/>
        </authorList>
    </citation>
    <scope>NUCLEOTIDE SEQUENCE [LARGE SCALE GENOMIC DNA]</scope>
    <source>
        <strain evidence="10">DSM 1968</strain>
    </source>
</reference>
<dbReference type="Proteomes" id="UP000095038">
    <property type="component" value="Unassembled WGS sequence"/>
</dbReference>
<evidence type="ECO:0000313" key="9">
    <source>
        <dbReference type="EMBL" id="ODV60840.1"/>
    </source>
</evidence>
<keyword evidence="3" id="KW-1003">Cell membrane</keyword>
<evidence type="ECO:0000256" key="7">
    <source>
        <dbReference type="ARBA" id="ARBA00037968"/>
    </source>
</evidence>
<dbReference type="EMBL" id="KV454481">
    <property type="protein sequence ID" value="ODV60840.1"/>
    <property type="molecule type" value="Genomic_DNA"/>
</dbReference>
<dbReference type="FunFam" id="1.20.1250.20:FF:000065">
    <property type="entry name" value="Putative MFS pantothenate transporter"/>
    <property type="match status" value="1"/>
</dbReference>
<feature type="transmembrane region" description="Helical" evidence="8">
    <location>
        <begin position="368"/>
        <end position="390"/>
    </location>
</feature>
<feature type="transmembrane region" description="Helical" evidence="8">
    <location>
        <begin position="194"/>
        <end position="216"/>
    </location>
</feature>
<feature type="transmembrane region" description="Helical" evidence="8">
    <location>
        <begin position="396"/>
        <end position="419"/>
    </location>
</feature>
<dbReference type="STRING" id="1344418.A0A1D2VH15"/>
<evidence type="ECO:0000313" key="10">
    <source>
        <dbReference type="Proteomes" id="UP000095038"/>
    </source>
</evidence>
<dbReference type="PANTHER" id="PTHR43791">
    <property type="entry name" value="PERMEASE-RELATED"/>
    <property type="match status" value="1"/>
</dbReference>